<keyword evidence="6" id="KW-0539">Nucleus</keyword>
<evidence type="ECO:0000313" key="10">
    <source>
        <dbReference type="Proteomes" id="UP000231279"/>
    </source>
</evidence>
<dbReference type="GO" id="GO:0008270">
    <property type="term" value="F:zinc ion binding"/>
    <property type="evidence" value="ECO:0007669"/>
    <property type="project" value="UniProtKB-UniRule"/>
</dbReference>
<dbReference type="GO" id="GO:0005634">
    <property type="term" value="C:nucleus"/>
    <property type="evidence" value="ECO:0007669"/>
    <property type="project" value="UniProtKB-SubCell"/>
</dbReference>
<feature type="domain" description="SWIM-type" evidence="8">
    <location>
        <begin position="574"/>
        <end position="612"/>
    </location>
</feature>
<dbReference type="SMART" id="SM00575">
    <property type="entry name" value="ZnF_PMZ"/>
    <property type="match status" value="1"/>
</dbReference>
<feature type="compositionally biased region" description="Polar residues" evidence="7">
    <location>
        <begin position="787"/>
        <end position="797"/>
    </location>
</feature>
<evidence type="ECO:0000256" key="2">
    <source>
        <dbReference type="ARBA" id="ARBA00022723"/>
    </source>
</evidence>
<evidence type="ECO:0000256" key="3">
    <source>
        <dbReference type="ARBA" id="ARBA00022771"/>
    </source>
</evidence>
<name>A0A2G9GUX9_9LAMI</name>
<dbReference type="PANTHER" id="PTHR31669">
    <property type="entry name" value="PROTEIN FAR1-RELATED SEQUENCE 10-RELATED"/>
    <property type="match status" value="1"/>
</dbReference>
<keyword evidence="4 6" id="KW-0862">Zinc</keyword>
<dbReference type="Pfam" id="PF03101">
    <property type="entry name" value="FAR1"/>
    <property type="match status" value="1"/>
</dbReference>
<reference evidence="10" key="1">
    <citation type="journal article" date="2018" name="Gigascience">
        <title>Genome assembly of the Pink Ipe (Handroanthus impetiginosus, Bignoniaceae), a highly valued, ecologically keystone Neotropical timber forest tree.</title>
        <authorList>
            <person name="Silva-Junior O.B."/>
            <person name="Grattapaglia D."/>
            <person name="Novaes E."/>
            <person name="Collevatti R.G."/>
        </authorList>
    </citation>
    <scope>NUCLEOTIDE SEQUENCE [LARGE SCALE GENOMIC DNA]</scope>
    <source>
        <strain evidence="10">cv. UFG-1</strain>
    </source>
</reference>
<evidence type="ECO:0000256" key="5">
    <source>
        <dbReference type="PROSITE-ProRule" id="PRU00325"/>
    </source>
</evidence>
<comment type="similarity">
    <text evidence="1 6">Belongs to the FHY3/FAR1 family.</text>
</comment>
<evidence type="ECO:0000256" key="6">
    <source>
        <dbReference type="RuleBase" id="RU367018"/>
    </source>
</evidence>
<feature type="compositionally biased region" description="Basic residues" evidence="7">
    <location>
        <begin position="761"/>
        <end position="772"/>
    </location>
</feature>
<dbReference type="Pfam" id="PF10551">
    <property type="entry name" value="MULE"/>
    <property type="match status" value="1"/>
</dbReference>
<dbReference type="Pfam" id="PF04434">
    <property type="entry name" value="SWIM"/>
    <property type="match status" value="1"/>
</dbReference>
<dbReference type="GO" id="GO:0006355">
    <property type="term" value="P:regulation of DNA-templated transcription"/>
    <property type="evidence" value="ECO:0007669"/>
    <property type="project" value="UniProtKB-UniRule"/>
</dbReference>
<feature type="region of interest" description="Disordered" evidence="7">
    <location>
        <begin position="755"/>
        <end position="802"/>
    </location>
</feature>
<evidence type="ECO:0000256" key="4">
    <source>
        <dbReference type="ARBA" id="ARBA00022833"/>
    </source>
</evidence>
<gene>
    <name evidence="9" type="ORF">CDL12_18601</name>
</gene>
<evidence type="ECO:0000313" key="9">
    <source>
        <dbReference type="EMBL" id="PIN08820.1"/>
    </source>
</evidence>
<dbReference type="InterPro" id="IPR018289">
    <property type="entry name" value="MULE_transposase_dom"/>
</dbReference>
<dbReference type="PROSITE" id="PS50966">
    <property type="entry name" value="ZF_SWIM"/>
    <property type="match status" value="1"/>
</dbReference>
<dbReference type="InterPro" id="IPR007527">
    <property type="entry name" value="Znf_SWIM"/>
</dbReference>
<dbReference type="OrthoDB" id="2402896at2759"/>
<organism evidence="9 10">
    <name type="scientific">Handroanthus impetiginosus</name>
    <dbReference type="NCBI Taxonomy" id="429701"/>
    <lineage>
        <taxon>Eukaryota</taxon>
        <taxon>Viridiplantae</taxon>
        <taxon>Streptophyta</taxon>
        <taxon>Embryophyta</taxon>
        <taxon>Tracheophyta</taxon>
        <taxon>Spermatophyta</taxon>
        <taxon>Magnoliopsida</taxon>
        <taxon>eudicotyledons</taxon>
        <taxon>Gunneridae</taxon>
        <taxon>Pentapetalae</taxon>
        <taxon>asterids</taxon>
        <taxon>lamiids</taxon>
        <taxon>Lamiales</taxon>
        <taxon>Bignoniaceae</taxon>
        <taxon>Crescentiina</taxon>
        <taxon>Tabebuia alliance</taxon>
        <taxon>Handroanthus</taxon>
    </lineage>
</organism>
<keyword evidence="2 6" id="KW-0479">Metal-binding</keyword>
<protein>
    <recommendedName>
        <fullName evidence="6">Protein FAR1-RELATED SEQUENCE</fullName>
    </recommendedName>
</protein>
<proteinExistence type="inferred from homology"/>
<dbReference type="InterPro" id="IPR031052">
    <property type="entry name" value="FHY3/FAR1"/>
</dbReference>
<dbReference type="InterPro" id="IPR004330">
    <property type="entry name" value="FAR1_DNA_bnd_dom"/>
</dbReference>
<evidence type="ECO:0000259" key="8">
    <source>
        <dbReference type="PROSITE" id="PS50966"/>
    </source>
</evidence>
<dbReference type="AlphaFoldDB" id="A0A2G9GUX9"/>
<sequence>MLSIGEDSTLLATNLLAVSEEMDIDNSNNFTPRRKLEFFVDLNKEEEDVLDNCSGENLIIENRRIILEEKIPKIGMEFDTEEAAYKFYNDYARENGFSIRKHTIHKDIKGRIIDRTFCCACQGHRQKDKRDVTYKSHRPETRKGCCAMMRIDSRNSSKYKIVSFVAEHNGHDLVSPSKTHMLRSHRAITIAQSLQADDIDGSGIAPRAGFALMAKQVGGRENIGFIYEDYKNYLRSKRTVQMRIGDTGGVLEYLQQRQLDDPNFFYAIQVDEDDLIANIIWADAQMMADYTHFGDVVCFDTTYRKNKEGRPFALFVGVNHHKQTIVFGAALLYDETAATFMWLFDTFARAMSGKQPKTILTDQDAAMAKALAIKWPETCHRLCIWHIYQNAAIHLSNIFSHFASFSKDFSSCIYDYDEEEEFLNAWHQMLEKYGLQTNDWMQRMFKIREKWALVYGRQTFCADLMTTQRSESMNSMLKKYVSYKHNLLQFFHHFDRLIEDRRYQELKADLRTSQSTPVASFPVEILKHAASVYTHEVFELFQDEVRKAYDSPVEFCGESGDVFEYKVTPFRKQYEHTIVYHSLEGKVSCSCKKFEFAGILCSHALKVLSLQNVVKIPDLYIKKRWTKKAKKNVVEAESSKLGVCPTESMNETEEKKMIGVHFKELRSLTNQLVTRGALTVESFKIAKMGLLKMIEEVEASLENKVVVKPTLGPKSIVKKHLFSRAVAKGVSSSEVCEKQIITLDEDENAPDEIIIKGWKNKEKKPKSGKRPKSGLEKSIRRKKQKSENVFSLNNGSSDARDKQEYQVGGYNLSMVHPTQGSSLSNVEPLRHAQPNPIPSDLAAALIACLALVLAKNSKPYRSRSRNYHSRFIKMTS</sequence>
<accession>A0A2G9GUX9</accession>
<comment type="subcellular location">
    <subcellularLocation>
        <location evidence="6">Nucleus</location>
    </subcellularLocation>
</comment>
<evidence type="ECO:0000256" key="1">
    <source>
        <dbReference type="ARBA" id="ARBA00005889"/>
    </source>
</evidence>
<comment type="function">
    <text evidence="6">Putative transcription activator involved in regulating light control of development.</text>
</comment>
<dbReference type="PANTHER" id="PTHR31669:SF299">
    <property type="entry name" value="PROTEIN FAR1-RELATED SEQUENCE"/>
    <property type="match status" value="1"/>
</dbReference>
<dbReference type="EMBL" id="NKXS01003690">
    <property type="protein sequence ID" value="PIN08820.1"/>
    <property type="molecule type" value="Genomic_DNA"/>
</dbReference>
<dbReference type="InterPro" id="IPR006564">
    <property type="entry name" value="Znf_PMZ"/>
</dbReference>
<dbReference type="Proteomes" id="UP000231279">
    <property type="component" value="Unassembled WGS sequence"/>
</dbReference>
<evidence type="ECO:0000256" key="7">
    <source>
        <dbReference type="SAM" id="MobiDB-lite"/>
    </source>
</evidence>
<keyword evidence="10" id="KW-1185">Reference proteome</keyword>
<comment type="caution">
    <text evidence="9">The sequence shown here is derived from an EMBL/GenBank/DDBJ whole genome shotgun (WGS) entry which is preliminary data.</text>
</comment>
<keyword evidence="3 5" id="KW-0863">Zinc-finger</keyword>